<dbReference type="InterPro" id="IPR029068">
    <property type="entry name" value="Glyas_Bleomycin-R_OHBP_Dase"/>
</dbReference>
<dbReference type="InterPro" id="IPR004360">
    <property type="entry name" value="Glyas_Fos-R_dOase_dom"/>
</dbReference>
<evidence type="ECO:0000313" key="3">
    <source>
        <dbReference type="Proteomes" id="UP000616779"/>
    </source>
</evidence>
<dbReference type="Proteomes" id="UP000616779">
    <property type="component" value="Unassembled WGS sequence"/>
</dbReference>
<organism evidence="2 3">
    <name type="scientific">Paenibacillus phytorum</name>
    <dbReference type="NCBI Taxonomy" id="2654977"/>
    <lineage>
        <taxon>Bacteria</taxon>
        <taxon>Bacillati</taxon>
        <taxon>Bacillota</taxon>
        <taxon>Bacilli</taxon>
        <taxon>Bacillales</taxon>
        <taxon>Paenibacillaceae</taxon>
        <taxon>Paenibacillus</taxon>
    </lineage>
</organism>
<accession>A0ABX1Y500</accession>
<dbReference type="RefSeq" id="WP_171647866.1">
    <property type="nucleotide sequence ID" value="NZ_WHOA01000234.1"/>
</dbReference>
<gene>
    <name evidence="2" type="ORF">GC098_31545</name>
</gene>
<feature type="domain" description="VOC" evidence="1">
    <location>
        <begin position="8"/>
        <end position="125"/>
    </location>
</feature>
<sequence length="129" mass="14751">MEVIKTRIENSLTVLLVSNFEKSKKYYEDALGCEVNEHWAIRDNFGLGFKLIQAIDIEDVRPNKGTWNTYAYVKTHDELDALYVEFKTNGAIIVSDPKVTEYDWGAWKDFSVQDLDGYVIGFGSGNRNS</sequence>
<dbReference type="SUPFAM" id="SSF54593">
    <property type="entry name" value="Glyoxalase/Bleomycin resistance protein/Dihydroxybiphenyl dioxygenase"/>
    <property type="match status" value="1"/>
</dbReference>
<dbReference type="EMBL" id="WHOA01000234">
    <property type="protein sequence ID" value="NOU75836.1"/>
    <property type="molecule type" value="Genomic_DNA"/>
</dbReference>
<dbReference type="Gene3D" id="3.10.180.10">
    <property type="entry name" value="2,3-Dihydroxybiphenyl 1,2-Dioxygenase, domain 1"/>
    <property type="match status" value="1"/>
</dbReference>
<dbReference type="PROSITE" id="PS51819">
    <property type="entry name" value="VOC"/>
    <property type="match status" value="1"/>
</dbReference>
<name>A0ABX1Y500_9BACL</name>
<evidence type="ECO:0000259" key="1">
    <source>
        <dbReference type="PROSITE" id="PS51819"/>
    </source>
</evidence>
<protein>
    <submittedName>
        <fullName evidence="2">VOC family protein</fullName>
    </submittedName>
</protein>
<proteinExistence type="predicted"/>
<reference evidence="2 3" key="1">
    <citation type="submission" date="2019-10" db="EMBL/GenBank/DDBJ databases">
        <title>Description of Paenibacillus terrestris sp. nov.</title>
        <authorList>
            <person name="Carlier A."/>
            <person name="Qi S."/>
        </authorList>
    </citation>
    <scope>NUCLEOTIDE SEQUENCE [LARGE SCALE GENOMIC DNA]</scope>
    <source>
        <strain evidence="2 3">LMG 31458</strain>
    </source>
</reference>
<evidence type="ECO:0000313" key="2">
    <source>
        <dbReference type="EMBL" id="NOU75836.1"/>
    </source>
</evidence>
<dbReference type="Pfam" id="PF00903">
    <property type="entry name" value="Glyoxalase"/>
    <property type="match status" value="1"/>
</dbReference>
<dbReference type="InterPro" id="IPR037523">
    <property type="entry name" value="VOC_core"/>
</dbReference>
<keyword evidence="3" id="KW-1185">Reference proteome</keyword>
<comment type="caution">
    <text evidence="2">The sequence shown here is derived from an EMBL/GenBank/DDBJ whole genome shotgun (WGS) entry which is preliminary data.</text>
</comment>